<comment type="caution">
    <text evidence="1">The sequence shown here is derived from an EMBL/GenBank/DDBJ whole genome shotgun (WGS) entry which is preliminary data.</text>
</comment>
<proteinExistence type="predicted"/>
<accession>A0A430A023</accession>
<sequence>MNDFAEESKNSEPISISGDVKVGKDDAVTPGIYDLDILGGEGNILGDRKDGNPLLINWAGAANGISQPSKIRIILFEGDVLQFSDISQVKFTAVPKDVSPSNEIGVGEFIVGRDIAPGKYTLSTNMQMDPDFDTLGWDIQTLDIENSKIDNLRLSPANSDVSVDLKDGQIISTSYYNSNNGENANDARLIFNNSN</sequence>
<name>A0A430A023_9ENTE</name>
<dbReference type="OrthoDB" id="1650483at2"/>
<dbReference type="Proteomes" id="UP000287857">
    <property type="component" value="Unassembled WGS sequence"/>
</dbReference>
<dbReference type="AlphaFoldDB" id="A0A430A023"/>
<dbReference type="EMBL" id="NGJS01000004">
    <property type="protein sequence ID" value="RST99616.1"/>
    <property type="molecule type" value="Genomic_DNA"/>
</dbReference>
<reference evidence="1 2" key="1">
    <citation type="submission" date="2017-05" db="EMBL/GenBank/DDBJ databases">
        <title>Vagococcus spp. assemblies.</title>
        <authorList>
            <person name="Gulvik C.A."/>
        </authorList>
    </citation>
    <scope>NUCLEOTIDE SEQUENCE [LARGE SCALE GENOMIC DNA]</scope>
    <source>
        <strain evidence="1 2">SS1995</strain>
    </source>
</reference>
<evidence type="ECO:0000313" key="2">
    <source>
        <dbReference type="Proteomes" id="UP000287857"/>
    </source>
</evidence>
<keyword evidence="2" id="KW-1185">Reference proteome</keyword>
<evidence type="ECO:0000313" key="1">
    <source>
        <dbReference type="EMBL" id="RST99616.1"/>
    </source>
</evidence>
<gene>
    <name evidence="1" type="ORF">CBF37_03995</name>
</gene>
<organism evidence="1 2">
    <name type="scientific">Vagococcus vulneris</name>
    <dbReference type="NCBI Taxonomy" id="1977869"/>
    <lineage>
        <taxon>Bacteria</taxon>
        <taxon>Bacillati</taxon>
        <taxon>Bacillota</taxon>
        <taxon>Bacilli</taxon>
        <taxon>Lactobacillales</taxon>
        <taxon>Enterococcaceae</taxon>
        <taxon>Vagococcus</taxon>
    </lineage>
</organism>
<protein>
    <submittedName>
        <fullName evidence="1">Uncharacterized protein</fullName>
    </submittedName>
</protein>